<evidence type="ECO:0000259" key="1">
    <source>
        <dbReference type="Pfam" id="PF12770"/>
    </source>
</evidence>
<dbReference type="EMBL" id="JAVHJO010000017">
    <property type="protein sequence ID" value="KAK6525383.1"/>
    <property type="molecule type" value="Genomic_DNA"/>
</dbReference>
<protein>
    <recommendedName>
        <fullName evidence="1">CHAT domain-containing protein</fullName>
    </recommendedName>
</protein>
<name>A0AAV9WZE4_9PEZI</name>
<proteinExistence type="predicted"/>
<dbReference type="Proteomes" id="UP001365542">
    <property type="component" value="Unassembled WGS sequence"/>
</dbReference>
<dbReference type="SUPFAM" id="SSF81901">
    <property type="entry name" value="HCP-like"/>
    <property type="match status" value="1"/>
</dbReference>
<keyword evidence="3" id="KW-1185">Reference proteome</keyword>
<dbReference type="InterPro" id="IPR011990">
    <property type="entry name" value="TPR-like_helical_dom_sf"/>
</dbReference>
<feature type="domain" description="CHAT" evidence="1">
    <location>
        <begin position="813"/>
        <end position="1114"/>
    </location>
</feature>
<gene>
    <name evidence="2" type="ORF">TWF694_005522</name>
</gene>
<reference evidence="2 3" key="1">
    <citation type="submission" date="2019-10" db="EMBL/GenBank/DDBJ databases">
        <authorList>
            <person name="Palmer J.M."/>
        </authorList>
    </citation>
    <scope>NUCLEOTIDE SEQUENCE [LARGE SCALE GENOMIC DNA]</scope>
    <source>
        <strain evidence="2 3">TWF694</strain>
    </source>
</reference>
<dbReference type="Gene3D" id="1.25.40.10">
    <property type="entry name" value="Tetratricopeptide repeat domain"/>
    <property type="match status" value="2"/>
</dbReference>
<evidence type="ECO:0000313" key="2">
    <source>
        <dbReference type="EMBL" id="KAK6525383.1"/>
    </source>
</evidence>
<comment type="caution">
    <text evidence="2">The sequence shown here is derived from an EMBL/GenBank/DDBJ whole genome shotgun (WGS) entry which is preliminary data.</text>
</comment>
<dbReference type="Pfam" id="PF12770">
    <property type="entry name" value="CHAT"/>
    <property type="match status" value="1"/>
</dbReference>
<sequence>MENISLHIQDLEKALEATNIDEDTRVKKILELSSGFRKNYENSGSLTELETGIKWAKKALSCNINENLKADVLAQVGMMLLLGHIQTKETPYLEEAINHVAAALAITPTEDPNRARVLRDLASCVSRRAQLNNSLSDIDQALQWGRDAIGFGNQHSQSQILWLKAGLCDTLYQSYEMFRRAKDLEEAVKIAKELSIQTSKAEPHWASRNILYASILHSKFEKDGDLNDLEESIRVSETVLKLSNRRNPRLPSWYQNYSIMLSAKAQQTGSLEDLDRAIDANEECLSLSSPPDANPSPQWPVFLTNKAILLAKKYRRGGDIQNLDSSIACAYQAAKLSSHRVSAIHIMHNLAAALLTRFLRLNAILDLENAIQISRQIIEVDPPVSSEQSRSRAFTNFSLMLFLRYKRKGSTEDLKNAKRAAERSISFPSLNPTELGHSFQNLAVILGELFSISEPRGPIHDLDCSIEYAEKALKSAEGPILRAGRLACLGSLLTIRYHENKNLVLLEDIITKVEEALHILPFDHQDKSEWSLMLGDLFHLRYGSSSDIQDFTESSNWYRKAWNHQSAPPLARIKAARRLIEINITNTNWDDGLSLAHEALKLVYLISPRHLDWVDQQHLLSIVSGMGSEACALALNAGMSSYHALEVLELGRGVILGYGMELRAVSPGASSPGSHLLKRFEELRAEINQNRGPDLLSNDILLDWAEGKRAAAFRELQETLDRIRELPGMSKFLRFPSEEEITTLGHSGALIVLNTTKIRSDAIIIRGNEVSTLPMPLLDYNQFRDQIKDFISKIIPPTAKRSLVPIRNQRMTEFLAWLWDNIAHPVVRYLNLEPRADPNHLPRVWWICTGLLSLAPLHAAGLAGLNTTDNVLCRAISSYSPTIRSLISYAVNSLDTADQPSKKCLLVEMPTTPGERPLTNAPLEVDEIARIVADISDQRAVFPIEKLHRPTAQDVIEHLPNAAFVHFACHAQADPLDPSNSKLIFVRQDPNTGAEFPDPLSIRNIATMSMKPAMLAYLSACSSAKGPATGLVDEVLHIASAFQLAGFQHVIGTLWQAEDRACRNISGDFYASFLSGREDPHPREVSLALHKAIIKQRKNRPELPISWAPFVHIGPIVKDL</sequence>
<dbReference type="AlphaFoldDB" id="A0AAV9WZE4"/>
<accession>A0AAV9WZE4</accession>
<dbReference type="InterPro" id="IPR024983">
    <property type="entry name" value="CHAT_dom"/>
</dbReference>
<evidence type="ECO:0000313" key="3">
    <source>
        <dbReference type="Proteomes" id="UP001365542"/>
    </source>
</evidence>
<organism evidence="2 3">
    <name type="scientific">Orbilia ellipsospora</name>
    <dbReference type="NCBI Taxonomy" id="2528407"/>
    <lineage>
        <taxon>Eukaryota</taxon>
        <taxon>Fungi</taxon>
        <taxon>Dikarya</taxon>
        <taxon>Ascomycota</taxon>
        <taxon>Pezizomycotina</taxon>
        <taxon>Orbiliomycetes</taxon>
        <taxon>Orbiliales</taxon>
        <taxon>Orbiliaceae</taxon>
        <taxon>Orbilia</taxon>
    </lineage>
</organism>